<accession>A0ABY7GQV0</accession>
<feature type="transmembrane region" description="Helical" evidence="1">
    <location>
        <begin position="222"/>
        <end position="241"/>
    </location>
</feature>
<feature type="transmembrane region" description="Helical" evidence="1">
    <location>
        <begin position="67"/>
        <end position="86"/>
    </location>
</feature>
<keyword evidence="1" id="KW-0812">Transmembrane</keyword>
<reference evidence="2" key="1">
    <citation type="submission" date="2022-11" db="EMBL/GenBank/DDBJ databases">
        <title>Methylomonas rapida sp. nov., Carotenoid-Producing Obligate Methanotrophs with High Growth Characteristics and Biotechnological Potential.</title>
        <authorList>
            <person name="Tikhonova E.N."/>
            <person name="Suleimanov R.Z."/>
            <person name="Miroshnikov K."/>
            <person name="Oshkin I.Y."/>
            <person name="Belova S.E."/>
            <person name="Danilova O.V."/>
            <person name="Ashikhmin A."/>
            <person name="Konopkin A."/>
            <person name="But S.Y."/>
            <person name="Khmelenina V.N."/>
            <person name="Kuznetsov N."/>
            <person name="Pimenov N.V."/>
            <person name="Dedysh S.N."/>
        </authorList>
    </citation>
    <scope>NUCLEOTIDE SEQUENCE</scope>
    <source>
        <strain evidence="2">MP1</strain>
    </source>
</reference>
<organism evidence="2 3">
    <name type="scientific">Methylomonas rapida</name>
    <dbReference type="NCBI Taxonomy" id="2963939"/>
    <lineage>
        <taxon>Bacteria</taxon>
        <taxon>Pseudomonadati</taxon>
        <taxon>Pseudomonadota</taxon>
        <taxon>Gammaproteobacteria</taxon>
        <taxon>Methylococcales</taxon>
        <taxon>Methylococcaceae</taxon>
        <taxon>Methylomonas</taxon>
    </lineage>
</organism>
<dbReference type="EMBL" id="CP113517">
    <property type="protein sequence ID" value="WAR46874.1"/>
    <property type="molecule type" value="Genomic_DNA"/>
</dbReference>
<evidence type="ECO:0000256" key="1">
    <source>
        <dbReference type="SAM" id="Phobius"/>
    </source>
</evidence>
<protein>
    <recommendedName>
        <fullName evidence="4">Membrane transporter protein</fullName>
    </recommendedName>
</protein>
<feature type="transmembrane region" description="Helical" evidence="1">
    <location>
        <begin position="30"/>
        <end position="55"/>
    </location>
</feature>
<evidence type="ECO:0000313" key="2">
    <source>
        <dbReference type="EMBL" id="WAR46874.1"/>
    </source>
</evidence>
<feature type="transmembrane region" description="Helical" evidence="1">
    <location>
        <begin position="92"/>
        <end position="107"/>
    </location>
</feature>
<evidence type="ECO:0000313" key="3">
    <source>
        <dbReference type="Proteomes" id="UP001162780"/>
    </source>
</evidence>
<proteinExistence type="predicted"/>
<feature type="transmembrane region" description="Helical" evidence="1">
    <location>
        <begin position="195"/>
        <end position="216"/>
    </location>
</feature>
<dbReference type="Proteomes" id="UP001162780">
    <property type="component" value="Chromosome"/>
</dbReference>
<evidence type="ECO:0008006" key="4">
    <source>
        <dbReference type="Google" id="ProtNLM"/>
    </source>
</evidence>
<feature type="transmembrane region" description="Helical" evidence="1">
    <location>
        <begin position="128"/>
        <end position="150"/>
    </location>
</feature>
<dbReference type="RefSeq" id="WP_255187787.1">
    <property type="nucleotide sequence ID" value="NZ_CP113517.1"/>
</dbReference>
<sequence length="242" mass="26587">MAPEILITVATTAIAQTLFGAGVLLFGTPILLLLGYGFVDVLTVLLPISLSINLMQIAKHHAHIDFSFYRNVLLLTLPPVAIFLFLVTHARINIGLLMGLFLLLIALKEFSEKIAHLANGLMKYEKAYFVAMGIIHGMSNLGGSMLTALVHHKNYDKDVARATVAACYGTFAAVQMLTLWLFSRGQIDISLNENLIYLVIGVLVFGLTDEALYTQIDSKKYRSIFSAFLALSGLMLTFKAFV</sequence>
<keyword evidence="1" id="KW-1133">Transmembrane helix</keyword>
<keyword evidence="3" id="KW-1185">Reference proteome</keyword>
<gene>
    <name evidence="2" type="ORF">NM686_010285</name>
</gene>
<keyword evidence="1" id="KW-0472">Membrane</keyword>
<feature type="transmembrane region" description="Helical" evidence="1">
    <location>
        <begin position="162"/>
        <end position="183"/>
    </location>
</feature>
<name>A0ABY7GQV0_9GAMM</name>